<proteinExistence type="predicted"/>
<organism evidence="4 5">
    <name type="scientific">Cylindrobasidium torrendii FP15055 ss-10</name>
    <dbReference type="NCBI Taxonomy" id="1314674"/>
    <lineage>
        <taxon>Eukaryota</taxon>
        <taxon>Fungi</taxon>
        <taxon>Dikarya</taxon>
        <taxon>Basidiomycota</taxon>
        <taxon>Agaricomycotina</taxon>
        <taxon>Agaricomycetes</taxon>
        <taxon>Agaricomycetidae</taxon>
        <taxon>Agaricales</taxon>
        <taxon>Marasmiineae</taxon>
        <taxon>Physalacriaceae</taxon>
        <taxon>Cylindrobasidium</taxon>
    </lineage>
</organism>
<evidence type="ECO:0000313" key="4">
    <source>
        <dbReference type="EMBL" id="KIY62344.1"/>
    </source>
</evidence>
<evidence type="ECO:0000259" key="3">
    <source>
        <dbReference type="PROSITE" id="PS51718"/>
    </source>
</evidence>
<feature type="domain" description="Dynamin-type G" evidence="3">
    <location>
        <begin position="30"/>
        <end position="338"/>
    </location>
</feature>
<dbReference type="Gene3D" id="1.20.120.1240">
    <property type="entry name" value="Dynamin, middle domain"/>
    <property type="match status" value="1"/>
</dbReference>
<dbReference type="InterPro" id="IPR022812">
    <property type="entry name" value="Dynamin"/>
</dbReference>
<dbReference type="GO" id="GO:0005737">
    <property type="term" value="C:cytoplasm"/>
    <property type="evidence" value="ECO:0007669"/>
    <property type="project" value="TreeGrafter"/>
</dbReference>
<dbReference type="Pfam" id="PF00350">
    <property type="entry name" value="Dynamin_N"/>
    <property type="match status" value="1"/>
</dbReference>
<dbReference type="InterPro" id="IPR000375">
    <property type="entry name" value="Dynamin_stalk"/>
</dbReference>
<dbReference type="PANTHER" id="PTHR11566:SF131">
    <property type="entry name" value="GTPASE, PUTATIVE (AFU_ORTHOLOGUE AFUA_6G07630)-RELATED"/>
    <property type="match status" value="1"/>
</dbReference>
<dbReference type="CDD" id="cd08771">
    <property type="entry name" value="DLP_1"/>
    <property type="match status" value="1"/>
</dbReference>
<dbReference type="SUPFAM" id="SSF52540">
    <property type="entry name" value="P-loop containing nucleoside triphosphate hydrolases"/>
    <property type="match status" value="1"/>
</dbReference>
<keyword evidence="2" id="KW-0342">GTP-binding</keyword>
<dbReference type="InterPro" id="IPR001401">
    <property type="entry name" value="Dynamin_GTPase"/>
</dbReference>
<accession>A0A0D7AWW6</accession>
<protein>
    <recommendedName>
        <fullName evidence="3">Dynamin-type G domain-containing protein</fullName>
    </recommendedName>
</protein>
<sequence>MSLGSSNYASRTKDLLGLVNQLRAVGAQSDVDLPRIVVIGNQSAGKSSVVEAISGITVPRDAGTCTRVPMEIRVSSSETPWQCRISIRREYGKSQRLDTIQETPFGETITDKSRVEEMLKRAQVAVLNPVIPHSKVLSASLQEVVDWGDQSVKTTPFSRNIVCVDLEGPDLTDLSFIDLPGIVANADNEIVQLVEDIVTDHIRGNCIILVALPMTDDVENQKALKLARTYDAQGNRTIGVLTKPDMLTGGATKSLSLWLDVIEGRRYPLSHGYFCTKQPDDRDRSENVTSAQARTKEKEFFRSTSPWRTSIRPDHFGTEHLVRKLSTLLVSVIDETLPKIRQDASDALAACRKDLSRIPDQLDEDPATHMLKLITDFAGEISSIVKGRSDASDLIQQNRAAYRQYKIAIRATAPNFIPSLKGEHQAASILTLDGEDDDLSLVQTPGEKFDLSDMKRHISKSITRELPGNVPFDAKTALIFKFQDTWKASMLECFEKVQNHTVKILYDYVDNEFSRFFLLNGHMKTFLNELCTKHAADCLKLLEQILETEMSPFTQNTHYLEDCTDKWLAKYKDARAGKKSLNNGPPAKKLKEDNNGNSNPFVFFGANGNNHGGTGGFPFRRLDCAHA</sequence>
<dbReference type="PRINTS" id="PR00195">
    <property type="entry name" value="DYNAMIN"/>
</dbReference>
<keyword evidence="5" id="KW-1185">Reference proteome</keyword>
<dbReference type="GO" id="GO:0008017">
    <property type="term" value="F:microtubule binding"/>
    <property type="evidence" value="ECO:0007669"/>
    <property type="project" value="TreeGrafter"/>
</dbReference>
<dbReference type="STRING" id="1314674.A0A0D7AWW6"/>
<dbReference type="GO" id="GO:0003924">
    <property type="term" value="F:GTPase activity"/>
    <property type="evidence" value="ECO:0007669"/>
    <property type="project" value="InterPro"/>
</dbReference>
<dbReference type="InterPro" id="IPR030381">
    <property type="entry name" value="G_DYNAMIN_dom"/>
</dbReference>
<keyword evidence="1" id="KW-0547">Nucleotide-binding</keyword>
<dbReference type="InterPro" id="IPR045063">
    <property type="entry name" value="Dynamin_N"/>
</dbReference>
<evidence type="ECO:0000313" key="5">
    <source>
        <dbReference type="Proteomes" id="UP000054007"/>
    </source>
</evidence>
<evidence type="ECO:0000256" key="1">
    <source>
        <dbReference type="ARBA" id="ARBA00022741"/>
    </source>
</evidence>
<evidence type="ECO:0000256" key="2">
    <source>
        <dbReference type="ARBA" id="ARBA00023134"/>
    </source>
</evidence>
<dbReference type="AlphaFoldDB" id="A0A0D7AWW6"/>
<dbReference type="Gene3D" id="3.40.50.300">
    <property type="entry name" value="P-loop containing nucleotide triphosphate hydrolases"/>
    <property type="match status" value="1"/>
</dbReference>
<dbReference type="InterPro" id="IPR027417">
    <property type="entry name" value="P-loop_NTPase"/>
</dbReference>
<dbReference type="GO" id="GO:0005525">
    <property type="term" value="F:GTP binding"/>
    <property type="evidence" value="ECO:0007669"/>
    <property type="project" value="InterPro"/>
</dbReference>
<dbReference type="OrthoDB" id="5061070at2759"/>
<dbReference type="GO" id="GO:0005874">
    <property type="term" value="C:microtubule"/>
    <property type="evidence" value="ECO:0007669"/>
    <property type="project" value="TreeGrafter"/>
</dbReference>
<dbReference type="Proteomes" id="UP000054007">
    <property type="component" value="Unassembled WGS sequence"/>
</dbReference>
<gene>
    <name evidence="4" type="ORF">CYLTODRAFT_361648</name>
</gene>
<dbReference type="Pfam" id="PF01031">
    <property type="entry name" value="Dynamin_M"/>
    <property type="match status" value="1"/>
</dbReference>
<dbReference type="SMART" id="SM00053">
    <property type="entry name" value="DYNc"/>
    <property type="match status" value="1"/>
</dbReference>
<reference evidence="4 5" key="1">
    <citation type="journal article" date="2015" name="Fungal Genet. Biol.">
        <title>Evolution of novel wood decay mechanisms in Agaricales revealed by the genome sequences of Fistulina hepatica and Cylindrobasidium torrendii.</title>
        <authorList>
            <person name="Floudas D."/>
            <person name="Held B.W."/>
            <person name="Riley R."/>
            <person name="Nagy L.G."/>
            <person name="Koehler G."/>
            <person name="Ransdell A.S."/>
            <person name="Younus H."/>
            <person name="Chow J."/>
            <person name="Chiniquy J."/>
            <person name="Lipzen A."/>
            <person name="Tritt A."/>
            <person name="Sun H."/>
            <person name="Haridas S."/>
            <person name="LaButti K."/>
            <person name="Ohm R.A."/>
            <person name="Kues U."/>
            <person name="Blanchette R.A."/>
            <person name="Grigoriev I.V."/>
            <person name="Minto R.E."/>
            <person name="Hibbett D.S."/>
        </authorList>
    </citation>
    <scope>NUCLEOTIDE SEQUENCE [LARGE SCALE GENOMIC DNA]</scope>
    <source>
        <strain evidence="4 5">FP15055 ss-10</strain>
    </source>
</reference>
<dbReference type="PROSITE" id="PS51718">
    <property type="entry name" value="G_DYNAMIN_2"/>
    <property type="match status" value="1"/>
</dbReference>
<dbReference type="GO" id="GO:0005886">
    <property type="term" value="C:plasma membrane"/>
    <property type="evidence" value="ECO:0007669"/>
    <property type="project" value="TreeGrafter"/>
</dbReference>
<dbReference type="GO" id="GO:0031623">
    <property type="term" value="P:receptor internalization"/>
    <property type="evidence" value="ECO:0007669"/>
    <property type="project" value="TreeGrafter"/>
</dbReference>
<name>A0A0D7AWW6_9AGAR</name>
<dbReference type="EMBL" id="KN880794">
    <property type="protein sequence ID" value="KIY62344.1"/>
    <property type="molecule type" value="Genomic_DNA"/>
</dbReference>
<dbReference type="PANTHER" id="PTHR11566">
    <property type="entry name" value="DYNAMIN"/>
    <property type="match status" value="1"/>
</dbReference>